<dbReference type="RefSeq" id="WP_267776259.1">
    <property type="nucleotide sequence ID" value="NZ_JAPNKE010000002.1"/>
</dbReference>
<gene>
    <name evidence="2" type="ORF">OV079_45850</name>
</gene>
<feature type="region of interest" description="Disordered" evidence="1">
    <location>
        <begin position="1"/>
        <end position="27"/>
    </location>
</feature>
<proteinExistence type="predicted"/>
<reference evidence="2" key="1">
    <citation type="submission" date="2022-11" db="EMBL/GenBank/DDBJ databases">
        <title>Minimal conservation of predation-associated metabolite biosynthetic gene clusters underscores biosynthetic potential of Myxococcota including descriptions for ten novel species: Archangium lansinium sp. nov., Myxococcus landrumus sp. nov., Nannocystis bai.</title>
        <authorList>
            <person name="Ahearne A."/>
            <person name="Stevens C."/>
            <person name="Phillips K."/>
        </authorList>
    </citation>
    <scope>NUCLEOTIDE SEQUENCE</scope>
    <source>
        <strain evidence="2">Na p29</strain>
    </source>
</reference>
<name>A0A9X3F752_9BACT</name>
<accession>A0A9X3F752</accession>
<dbReference type="AlphaFoldDB" id="A0A9X3F752"/>
<protein>
    <submittedName>
        <fullName evidence="2">Uncharacterized protein</fullName>
    </submittedName>
</protein>
<organism evidence="2 3">
    <name type="scientific">Nannocystis pusilla</name>
    <dbReference type="NCBI Taxonomy" id="889268"/>
    <lineage>
        <taxon>Bacteria</taxon>
        <taxon>Pseudomonadati</taxon>
        <taxon>Myxococcota</taxon>
        <taxon>Polyangia</taxon>
        <taxon>Nannocystales</taxon>
        <taxon>Nannocystaceae</taxon>
        <taxon>Nannocystis</taxon>
    </lineage>
</organism>
<sequence length="62" mass="6910">MSRGPRRSHLSLRAAHRRATDLQRPRAALAASRPWHLTPVPWNIPHIACEPDAANEAPPVMT</sequence>
<evidence type="ECO:0000313" key="3">
    <source>
        <dbReference type="Proteomes" id="UP001150924"/>
    </source>
</evidence>
<dbReference type="Proteomes" id="UP001150924">
    <property type="component" value="Unassembled WGS sequence"/>
</dbReference>
<dbReference type="EMBL" id="JAPNKE010000002">
    <property type="protein sequence ID" value="MCY1012741.1"/>
    <property type="molecule type" value="Genomic_DNA"/>
</dbReference>
<keyword evidence="3" id="KW-1185">Reference proteome</keyword>
<evidence type="ECO:0000313" key="2">
    <source>
        <dbReference type="EMBL" id="MCY1012741.1"/>
    </source>
</evidence>
<evidence type="ECO:0000256" key="1">
    <source>
        <dbReference type="SAM" id="MobiDB-lite"/>
    </source>
</evidence>
<comment type="caution">
    <text evidence="2">The sequence shown here is derived from an EMBL/GenBank/DDBJ whole genome shotgun (WGS) entry which is preliminary data.</text>
</comment>
<feature type="compositionally biased region" description="Basic residues" evidence="1">
    <location>
        <begin position="1"/>
        <end position="17"/>
    </location>
</feature>